<keyword evidence="3" id="KW-0614">Plasmid</keyword>
<dbReference type="RefSeq" id="WP_247995020.1">
    <property type="nucleotide sequence ID" value="NZ_CP096020.1"/>
</dbReference>
<keyword evidence="2" id="KW-1133">Transmembrane helix</keyword>
<feature type="region of interest" description="Disordered" evidence="1">
    <location>
        <begin position="43"/>
        <end position="99"/>
    </location>
</feature>
<organism evidence="3 4">
    <name type="scientific">Halocatena salina</name>
    <dbReference type="NCBI Taxonomy" id="2934340"/>
    <lineage>
        <taxon>Archaea</taxon>
        <taxon>Methanobacteriati</taxon>
        <taxon>Methanobacteriota</taxon>
        <taxon>Stenosarchaea group</taxon>
        <taxon>Halobacteria</taxon>
        <taxon>Halobacteriales</taxon>
        <taxon>Natronomonadaceae</taxon>
        <taxon>Halocatena</taxon>
    </lineage>
</organism>
<dbReference type="AlphaFoldDB" id="A0A8U0A660"/>
<evidence type="ECO:0000256" key="2">
    <source>
        <dbReference type="SAM" id="Phobius"/>
    </source>
</evidence>
<keyword evidence="2" id="KW-0812">Transmembrane</keyword>
<reference evidence="3" key="1">
    <citation type="submission" date="2022-04" db="EMBL/GenBank/DDBJ databases">
        <title>Halocatena sp. nov., isolated from a salt lake.</title>
        <authorList>
            <person name="Cui H.-L."/>
        </authorList>
    </citation>
    <scope>NUCLEOTIDE SEQUENCE</scope>
    <source>
        <strain evidence="3">AD-1</strain>
        <plasmid evidence="3">unnamed1</plasmid>
    </source>
</reference>
<geneLocation type="plasmid" evidence="3 4">
    <name>unnamed1</name>
</geneLocation>
<feature type="compositionally biased region" description="Acidic residues" evidence="1">
    <location>
        <begin position="77"/>
        <end position="99"/>
    </location>
</feature>
<proteinExistence type="predicted"/>
<protein>
    <submittedName>
        <fullName evidence="3">Uncharacterized protein</fullName>
    </submittedName>
</protein>
<dbReference type="GeneID" id="71928983"/>
<feature type="transmembrane region" description="Helical" evidence="2">
    <location>
        <begin position="16"/>
        <end position="37"/>
    </location>
</feature>
<evidence type="ECO:0000313" key="3">
    <source>
        <dbReference type="EMBL" id="UPM44366.1"/>
    </source>
</evidence>
<evidence type="ECO:0000256" key="1">
    <source>
        <dbReference type="SAM" id="MobiDB-lite"/>
    </source>
</evidence>
<name>A0A8U0A660_9EURY</name>
<evidence type="ECO:0000313" key="4">
    <source>
        <dbReference type="Proteomes" id="UP000831768"/>
    </source>
</evidence>
<keyword evidence="2" id="KW-0472">Membrane</keyword>
<sequence length="99" mass="10532">MDPVQVPVVSIPANSFGLFLVGIGLLCLGLGVGWWWLRTAHEDEKSRVEGDNGNETARSSDDIPGDTGAFVFGTEGNDSDAFESDSDGTVDTDAVDQRE</sequence>
<dbReference type="EMBL" id="CP096020">
    <property type="protein sequence ID" value="UPM44366.1"/>
    <property type="molecule type" value="Genomic_DNA"/>
</dbReference>
<dbReference type="KEGG" id="haad:MW046_13010"/>
<dbReference type="Proteomes" id="UP000831768">
    <property type="component" value="Plasmid unnamed1"/>
</dbReference>
<keyword evidence="4" id="KW-1185">Reference proteome</keyword>
<gene>
    <name evidence="3" type="ORF">MW046_13010</name>
</gene>
<accession>A0A8U0A660</accession>